<feature type="binding site" evidence="15">
    <location>
        <position position="121"/>
    </location>
    <ligand>
        <name>Fe cation</name>
        <dbReference type="ChEBI" id="CHEBI:24875"/>
        <label>1</label>
    </ligand>
</feature>
<feature type="binding site" evidence="15">
    <location>
        <position position="30"/>
    </location>
    <ligand>
        <name>Fe cation</name>
        <dbReference type="ChEBI" id="CHEBI:24875"/>
        <label>1</label>
    </ligand>
</feature>
<evidence type="ECO:0000313" key="18">
    <source>
        <dbReference type="EMBL" id="QBH14934.1"/>
    </source>
</evidence>
<evidence type="ECO:0000256" key="3">
    <source>
        <dbReference type="ARBA" id="ARBA00011738"/>
    </source>
</evidence>
<dbReference type="GO" id="GO:0050605">
    <property type="term" value="F:superoxide reductase activity"/>
    <property type="evidence" value="ECO:0007669"/>
    <property type="project" value="UniProtKB-EC"/>
</dbReference>
<dbReference type="SUPFAM" id="SSF49367">
    <property type="entry name" value="Superoxide reductase-like"/>
    <property type="match status" value="1"/>
</dbReference>
<evidence type="ECO:0000259" key="17">
    <source>
        <dbReference type="Pfam" id="PF06397"/>
    </source>
</evidence>
<keyword evidence="10" id="KW-0560">Oxidoreductase</keyword>
<keyword evidence="9" id="KW-0249">Electron transport</keyword>
<dbReference type="InterPro" id="IPR038094">
    <property type="entry name" value="Desulfoferrodoxin_N_sf"/>
</dbReference>
<sequence>MAEKMGIYKCQKCGNIIQVLHGEQPPATCCGKPMDRLVANTIDAAKEKHVPVVEKIEGGYKVSVGSVAHPMTKEHWIEWIELVSCNGAYVQRMMMAPDAAPEAVFKCDEDKVEAMAYCNLHGLWKS</sequence>
<reference evidence="19 20" key="1">
    <citation type="submission" date="2018-06" db="EMBL/GenBank/DDBJ databases">
        <title>Complete Genome Sequence of Desulfobacter hydrogenophilus (DSM3380).</title>
        <authorList>
            <person name="Marietou A."/>
            <person name="Schreiber L."/>
            <person name="Marshall I."/>
            <person name="Jorgensen B."/>
        </authorList>
    </citation>
    <scope>NUCLEOTIDE SEQUENCE [LARGE SCALE GENOMIC DNA]</scope>
    <source>
        <strain evidence="19 20">DSM 3380</strain>
    </source>
</reference>
<evidence type="ECO:0000256" key="10">
    <source>
        <dbReference type="ARBA" id="ARBA00023002"/>
    </source>
</evidence>
<feature type="binding site" evidence="15">
    <location>
        <position position="69"/>
    </location>
    <ligand>
        <name>Fe cation</name>
        <dbReference type="ChEBI" id="CHEBI:24875"/>
        <label>2</label>
        <note>catalytic</note>
    </ligand>
</feature>
<keyword evidence="11 15" id="KW-0408">Iron</keyword>
<evidence type="ECO:0000256" key="12">
    <source>
        <dbReference type="ARBA" id="ARBA00024690"/>
    </source>
</evidence>
<feature type="binding site" evidence="15">
    <location>
        <position position="29"/>
    </location>
    <ligand>
        <name>Fe cation</name>
        <dbReference type="ChEBI" id="CHEBI:24875"/>
        <label>1</label>
    </ligand>
</feature>
<dbReference type="RefSeq" id="WP_111959339.1">
    <property type="nucleotide sequence ID" value="NZ_CP036313.1"/>
</dbReference>
<dbReference type="InterPro" id="IPR051233">
    <property type="entry name" value="Desulfoferrodoxin_SOR"/>
</dbReference>
<dbReference type="OrthoDB" id="9814936at2"/>
<keyword evidence="21" id="KW-1185">Reference proteome</keyword>
<comment type="cofactor">
    <cofactor evidence="15">
        <name>Fe(3+)</name>
        <dbReference type="ChEBI" id="CHEBI:29034"/>
    </cofactor>
    <text evidence="15">Binds 1 Fe(3+) ion per subunit. The iron ion 1 is coordinated via 4 cysteine residues.</text>
</comment>
<feature type="binding site" evidence="15">
    <location>
        <position position="13"/>
    </location>
    <ligand>
        <name>Fe cation</name>
        <dbReference type="ChEBI" id="CHEBI:24875"/>
        <label>1</label>
    </ligand>
</feature>
<dbReference type="SUPFAM" id="SSF57802">
    <property type="entry name" value="Rubredoxin-like"/>
    <property type="match status" value="1"/>
</dbReference>
<dbReference type="GO" id="GO:0005506">
    <property type="term" value="F:iron ion binding"/>
    <property type="evidence" value="ECO:0007669"/>
    <property type="project" value="InterPro"/>
</dbReference>
<feature type="domain" description="Desulfoferrodoxin N-terminal" evidence="17">
    <location>
        <begin position="2"/>
        <end position="36"/>
    </location>
</feature>
<evidence type="ECO:0000256" key="15">
    <source>
        <dbReference type="PIRSR" id="PIRSR604793-1"/>
    </source>
</evidence>
<comment type="subunit">
    <text evidence="3">Homodimer.</text>
</comment>
<dbReference type="Gene3D" id="2.60.40.730">
    <property type="entry name" value="SOR catalytic domain"/>
    <property type="match status" value="1"/>
</dbReference>
<keyword evidence="8 15" id="KW-0479">Metal-binding</keyword>
<dbReference type="GO" id="GO:0019430">
    <property type="term" value="P:removal of superoxide radicals"/>
    <property type="evidence" value="ECO:0007669"/>
    <property type="project" value="InterPro"/>
</dbReference>
<evidence type="ECO:0000259" key="16">
    <source>
        <dbReference type="Pfam" id="PF01880"/>
    </source>
</evidence>
<accession>A0A328F7I0</accession>
<evidence type="ECO:0000313" key="19">
    <source>
        <dbReference type="EMBL" id="RAM00594.1"/>
    </source>
</evidence>
<evidence type="ECO:0000256" key="13">
    <source>
        <dbReference type="ARBA" id="ARBA00031398"/>
    </source>
</evidence>
<comment type="cofactor">
    <cofactor evidence="15">
        <name>Fe(2+)</name>
        <dbReference type="ChEBI" id="CHEBI:29033"/>
    </cofactor>
    <text evidence="15">Binds 1 Fe(2+) ion per subunit. The iron ion 2 is coordinated via four histidines and one cysteine residue.</text>
</comment>
<dbReference type="EMBL" id="CP036313">
    <property type="protein sequence ID" value="QBH14934.1"/>
    <property type="molecule type" value="Genomic_DNA"/>
</dbReference>
<dbReference type="Proteomes" id="UP000248798">
    <property type="component" value="Unassembled WGS sequence"/>
</dbReference>
<evidence type="ECO:0000256" key="9">
    <source>
        <dbReference type="ARBA" id="ARBA00022982"/>
    </source>
</evidence>
<organism evidence="19 20">
    <name type="scientific">Desulfobacter hydrogenophilus</name>
    <dbReference type="NCBI Taxonomy" id="2291"/>
    <lineage>
        <taxon>Bacteria</taxon>
        <taxon>Pseudomonadati</taxon>
        <taxon>Thermodesulfobacteriota</taxon>
        <taxon>Desulfobacteria</taxon>
        <taxon>Desulfobacterales</taxon>
        <taxon>Desulfobacteraceae</taxon>
        <taxon>Desulfobacter</taxon>
    </lineage>
</organism>
<proteinExistence type="inferred from homology"/>
<feature type="binding site" evidence="15">
    <location>
        <position position="118"/>
    </location>
    <ligand>
        <name>Fe cation</name>
        <dbReference type="ChEBI" id="CHEBI:24875"/>
        <label>1</label>
    </ligand>
</feature>
<comment type="catalytic activity">
    <reaction evidence="14">
        <text>reduced [rubredoxin] + superoxide + 2 H(+) = oxidized [rubredoxin] + H2O2</text>
        <dbReference type="Rhea" id="RHEA:21324"/>
        <dbReference type="Rhea" id="RHEA-COMP:10302"/>
        <dbReference type="Rhea" id="RHEA-COMP:10303"/>
        <dbReference type="ChEBI" id="CHEBI:15378"/>
        <dbReference type="ChEBI" id="CHEBI:16240"/>
        <dbReference type="ChEBI" id="CHEBI:18421"/>
        <dbReference type="ChEBI" id="CHEBI:29033"/>
        <dbReference type="ChEBI" id="CHEBI:29034"/>
        <dbReference type="EC" id="1.15.1.2"/>
    </reaction>
</comment>
<dbReference type="PANTHER" id="PTHR36541">
    <property type="entry name" value="SUPEROXIDE REDUCTASE-RELATED"/>
    <property type="match status" value="1"/>
</dbReference>
<dbReference type="InterPro" id="IPR002742">
    <property type="entry name" value="Desulfoferrodoxin_Fe-bd_dom"/>
</dbReference>
<comment type="cofactor">
    <cofactor evidence="1">
        <name>Cu(2+)</name>
        <dbReference type="ChEBI" id="CHEBI:29036"/>
    </cofactor>
</comment>
<dbReference type="NCBIfam" id="TIGR00319">
    <property type="entry name" value="desulf_FeS4"/>
    <property type="match status" value="1"/>
</dbReference>
<dbReference type="NCBIfam" id="TIGR00320">
    <property type="entry name" value="dfx_rbo"/>
    <property type="match status" value="1"/>
</dbReference>
<evidence type="ECO:0000256" key="1">
    <source>
        <dbReference type="ARBA" id="ARBA00001973"/>
    </source>
</evidence>
<reference evidence="18 21" key="2">
    <citation type="submission" date="2019-02" db="EMBL/GenBank/DDBJ databases">
        <title>Complete genome sequence of Desulfobacter hydrogenophilus AcRS1.</title>
        <authorList>
            <person name="Marietou A."/>
            <person name="Lund M.B."/>
            <person name="Marshall I.P.G."/>
            <person name="Schreiber L."/>
            <person name="Jorgensen B."/>
        </authorList>
    </citation>
    <scope>NUCLEOTIDE SEQUENCE [LARGE SCALE GENOMIC DNA]</scope>
    <source>
        <strain evidence="18 21">AcRS1</strain>
    </source>
</reference>
<protein>
    <recommendedName>
        <fullName evidence="5">Desulfoferrodoxin</fullName>
        <ecNumber evidence="4">1.15.1.2</ecNumber>
    </recommendedName>
    <alternativeName>
        <fullName evidence="13">Superoxide reductase</fullName>
    </alternativeName>
</protein>
<dbReference type="InterPro" id="IPR004462">
    <property type="entry name" value="Desulfoferrodoxin_N"/>
</dbReference>
<dbReference type="AlphaFoldDB" id="A0A328F7I0"/>
<dbReference type="InterPro" id="IPR004793">
    <property type="entry name" value="Desulfoferrodoxin_rbo"/>
</dbReference>
<feature type="domain" description="Desulfoferrodoxin ferrous iron-binding" evidence="16">
    <location>
        <begin position="42"/>
        <end position="125"/>
    </location>
</feature>
<dbReference type="PANTHER" id="PTHR36541:SF1">
    <property type="entry name" value="SUPEROXIDE REDUCTASE-RELATED"/>
    <property type="match status" value="1"/>
</dbReference>
<dbReference type="Pfam" id="PF01880">
    <property type="entry name" value="Desulfoferrodox"/>
    <property type="match status" value="1"/>
</dbReference>
<evidence type="ECO:0000313" key="20">
    <source>
        <dbReference type="Proteomes" id="UP000248798"/>
    </source>
</evidence>
<feature type="binding site" evidence="15">
    <location>
        <position position="75"/>
    </location>
    <ligand>
        <name>Fe cation</name>
        <dbReference type="ChEBI" id="CHEBI:24875"/>
        <label>2</label>
        <note>catalytic</note>
    </ligand>
</feature>
<evidence type="ECO:0000313" key="21">
    <source>
        <dbReference type="Proteomes" id="UP000293902"/>
    </source>
</evidence>
<evidence type="ECO:0000256" key="6">
    <source>
        <dbReference type="ARBA" id="ARBA00022448"/>
    </source>
</evidence>
<evidence type="ECO:0000256" key="4">
    <source>
        <dbReference type="ARBA" id="ARBA00012679"/>
    </source>
</evidence>
<evidence type="ECO:0000256" key="7">
    <source>
        <dbReference type="ARBA" id="ARBA00022575"/>
    </source>
</evidence>
<evidence type="ECO:0000256" key="8">
    <source>
        <dbReference type="ARBA" id="ARBA00022723"/>
    </source>
</evidence>
<feature type="binding site" evidence="15">
    <location>
        <position position="10"/>
    </location>
    <ligand>
        <name>Fe cation</name>
        <dbReference type="ChEBI" id="CHEBI:24875"/>
        <label>1</label>
    </ligand>
</feature>
<dbReference type="EMBL" id="QLNI01000043">
    <property type="protein sequence ID" value="RAM00594.1"/>
    <property type="molecule type" value="Genomic_DNA"/>
</dbReference>
<evidence type="ECO:0000256" key="5">
    <source>
        <dbReference type="ARBA" id="ARBA00014839"/>
    </source>
</evidence>
<comment type="function">
    <text evidence="12">Catalyzes the one-electron reduction of superoxide anion radical to hydrogen peroxide at a nonheme ferrous iron center. Plays a fundamental role in case of oxidative stress via its superoxide detoxification activity.</text>
</comment>
<evidence type="ECO:0000256" key="2">
    <source>
        <dbReference type="ARBA" id="ARBA00005941"/>
    </source>
</evidence>
<dbReference type="Pfam" id="PF06397">
    <property type="entry name" value="Desulfoferrod_N"/>
    <property type="match status" value="1"/>
</dbReference>
<dbReference type="EC" id="1.15.1.2" evidence="4"/>
<name>A0A328F7I0_9BACT</name>
<keyword evidence="6" id="KW-0813">Transport</keyword>
<keyword evidence="7" id="KW-0216">Detoxification</keyword>
<evidence type="ECO:0000256" key="14">
    <source>
        <dbReference type="ARBA" id="ARBA00047448"/>
    </source>
</evidence>
<evidence type="ECO:0000256" key="11">
    <source>
        <dbReference type="ARBA" id="ARBA00023004"/>
    </source>
</evidence>
<dbReference type="NCBIfam" id="TIGR00332">
    <property type="entry name" value="neela_ferrous"/>
    <property type="match status" value="1"/>
</dbReference>
<gene>
    <name evidence="19" type="ORF">DO021_18280</name>
    <name evidence="18" type="ORF">EYB58_19645</name>
</gene>
<dbReference type="Gene3D" id="2.20.28.100">
    <property type="entry name" value="Desulphoferrodoxin, N-terminal domain"/>
    <property type="match status" value="1"/>
</dbReference>
<comment type="similarity">
    <text evidence="2">Belongs to the desulfoferrodoxin family.</text>
</comment>
<feature type="binding site" evidence="15">
    <location>
        <position position="49"/>
    </location>
    <ligand>
        <name>Fe cation</name>
        <dbReference type="ChEBI" id="CHEBI:24875"/>
        <label>2</label>
        <note>catalytic</note>
    </ligand>
</feature>
<dbReference type="Proteomes" id="UP000293902">
    <property type="component" value="Chromosome"/>
</dbReference>
<dbReference type="InterPro" id="IPR036073">
    <property type="entry name" value="Desulfoferrodoxin_Fe-bd_dom_sf"/>
</dbReference>